<accession>A0A4Y6PMT5</accession>
<dbReference type="AlphaFoldDB" id="A0A4Y6PMT5"/>
<organism evidence="3 4">
    <name type="scientific">Persicimonas caeni</name>
    <dbReference type="NCBI Taxonomy" id="2292766"/>
    <lineage>
        <taxon>Bacteria</taxon>
        <taxon>Deltaproteobacteria</taxon>
        <taxon>Bradymonadales</taxon>
        <taxon>Bradymonadaceae</taxon>
        <taxon>Persicimonas</taxon>
    </lineage>
</organism>
<name>A0A4Y6PMT5_PERCE</name>
<dbReference type="RefSeq" id="WP_141196036.1">
    <property type="nucleotide sequence ID" value="NZ_CP041186.1"/>
</dbReference>
<accession>A0A5B8XYQ9</accession>
<dbReference type="Proteomes" id="UP000315995">
    <property type="component" value="Chromosome"/>
</dbReference>
<evidence type="ECO:0008006" key="5">
    <source>
        <dbReference type="Google" id="ProtNLM"/>
    </source>
</evidence>
<reference evidence="3 4" key="1">
    <citation type="submission" date="2019-06" db="EMBL/GenBank/DDBJ databases">
        <title>Persicimonas caeni gen. nov., sp. nov., a predatory bacterium isolated from solar saltern.</title>
        <authorList>
            <person name="Wang S."/>
        </authorList>
    </citation>
    <scope>NUCLEOTIDE SEQUENCE [LARGE SCALE GENOMIC DNA]</scope>
    <source>
        <strain evidence="3 4">YN101</strain>
    </source>
</reference>
<keyword evidence="4" id="KW-1185">Reference proteome</keyword>
<keyword evidence="2" id="KW-1133">Transmembrane helix</keyword>
<feature type="region of interest" description="Disordered" evidence="1">
    <location>
        <begin position="216"/>
        <end position="241"/>
    </location>
</feature>
<evidence type="ECO:0000313" key="3">
    <source>
        <dbReference type="EMBL" id="QDG49539.1"/>
    </source>
</evidence>
<dbReference type="EMBL" id="CP041186">
    <property type="protein sequence ID" value="QDG49539.1"/>
    <property type="molecule type" value="Genomic_DNA"/>
</dbReference>
<gene>
    <name evidence="3" type="ORF">FIV42_01935</name>
</gene>
<sequence>MFELFILISIPVWLVIGWIWLNYKDSRDEWQPLADELGLEFEWSGPFLGRGVAGTYRGMDVSVRVFGRHQRQPIGARDKHGNRLRKLGEADSRGSGHATYVIKSDKLLPGFALTEEGVGSKVTKLLGAQDVEVGSAPLDDAFVIKADNPSLAREVLGRAGIESALLKLRYKTSKIELADGTLRVNFVRAHHAYEVSAYIAKLTGLMAMLAPVAPTLHSPDKPEDESQDVPATADALPENWW</sequence>
<evidence type="ECO:0000313" key="4">
    <source>
        <dbReference type="Proteomes" id="UP000315995"/>
    </source>
</evidence>
<feature type="transmembrane region" description="Helical" evidence="2">
    <location>
        <begin position="6"/>
        <end position="23"/>
    </location>
</feature>
<protein>
    <recommendedName>
        <fullName evidence="5">DUF3137 domain-containing protein</fullName>
    </recommendedName>
</protein>
<keyword evidence="2" id="KW-0472">Membrane</keyword>
<evidence type="ECO:0000256" key="2">
    <source>
        <dbReference type="SAM" id="Phobius"/>
    </source>
</evidence>
<proteinExistence type="predicted"/>
<keyword evidence="2" id="KW-0812">Transmembrane</keyword>
<evidence type="ECO:0000256" key="1">
    <source>
        <dbReference type="SAM" id="MobiDB-lite"/>
    </source>
</evidence>